<accession>A0A9P6WLU0</accession>
<evidence type="ECO:0000256" key="6">
    <source>
        <dbReference type="ARBA" id="ARBA00023128"/>
    </source>
</evidence>
<comment type="subcellular location">
    <subcellularLocation>
        <location evidence="1">Mitochondrion inner membrane</location>
        <topology evidence="1">Single-pass membrane protein</topology>
    </subcellularLocation>
</comment>
<evidence type="ECO:0000259" key="15">
    <source>
        <dbReference type="PROSITE" id="PS50076"/>
    </source>
</evidence>
<dbReference type="GO" id="GO:0001405">
    <property type="term" value="C:PAM complex, Tim23 associated import motor"/>
    <property type="evidence" value="ECO:0007669"/>
    <property type="project" value="UniProtKB-ARBA"/>
</dbReference>
<evidence type="ECO:0000256" key="14">
    <source>
        <dbReference type="SAM" id="SignalP"/>
    </source>
</evidence>
<feature type="domain" description="J" evidence="15">
    <location>
        <begin position="85"/>
        <end position="144"/>
    </location>
</feature>
<evidence type="ECO:0000256" key="11">
    <source>
        <dbReference type="ARBA" id="ARBA00040828"/>
    </source>
</evidence>
<evidence type="ECO:0000313" key="16">
    <source>
        <dbReference type="EMBL" id="KAG0688507.1"/>
    </source>
</evidence>
<dbReference type="Gene3D" id="1.10.287.110">
    <property type="entry name" value="DnaJ domain"/>
    <property type="match status" value="1"/>
</dbReference>
<evidence type="ECO:0000256" key="9">
    <source>
        <dbReference type="ARBA" id="ARBA00037395"/>
    </source>
</evidence>
<dbReference type="SUPFAM" id="SSF46565">
    <property type="entry name" value="Chaperone J-domain"/>
    <property type="match status" value="1"/>
</dbReference>
<reference evidence="16" key="1">
    <citation type="submission" date="2020-11" db="EMBL/GenBank/DDBJ databases">
        <title>Kefir isolates.</title>
        <authorList>
            <person name="Marcisauskas S."/>
            <person name="Kim Y."/>
            <person name="Blasche S."/>
        </authorList>
    </citation>
    <scope>NUCLEOTIDE SEQUENCE</scope>
    <source>
        <strain evidence="16">Olga-1</strain>
    </source>
</reference>
<feature type="signal peptide" evidence="14">
    <location>
        <begin position="1"/>
        <end position="20"/>
    </location>
</feature>
<keyword evidence="5" id="KW-0653">Protein transport</keyword>
<evidence type="ECO:0000256" key="5">
    <source>
        <dbReference type="ARBA" id="ARBA00023010"/>
    </source>
</evidence>
<keyword evidence="17" id="KW-1185">Reference proteome</keyword>
<dbReference type="InterPro" id="IPR036869">
    <property type="entry name" value="J_dom_sf"/>
</dbReference>
<dbReference type="Proteomes" id="UP000697127">
    <property type="component" value="Unassembled WGS sequence"/>
</dbReference>
<keyword evidence="8" id="KW-0143">Chaperone</keyword>
<dbReference type="EMBL" id="PUHW01000146">
    <property type="protein sequence ID" value="KAG0688507.1"/>
    <property type="molecule type" value="Genomic_DNA"/>
</dbReference>
<dbReference type="AlphaFoldDB" id="A0A9P6WLU0"/>
<protein>
    <recommendedName>
        <fullName evidence="11">Mitochondrial import inner membrane translocase subunit TIM14</fullName>
    </recommendedName>
    <alternativeName>
        <fullName evidence="12">Presequence translocated-associated motor subunit PAM18</fullName>
    </alternativeName>
</protein>
<keyword evidence="5" id="KW-0811">Translocation</keyword>
<dbReference type="GO" id="GO:0030150">
    <property type="term" value="P:protein import into mitochondrial matrix"/>
    <property type="evidence" value="ECO:0007669"/>
    <property type="project" value="UniProtKB-ARBA"/>
</dbReference>
<evidence type="ECO:0000256" key="12">
    <source>
        <dbReference type="ARBA" id="ARBA00041716"/>
    </source>
</evidence>
<keyword evidence="6" id="KW-0496">Mitochondrion</keyword>
<dbReference type="PANTHER" id="PTHR12763">
    <property type="match status" value="1"/>
</dbReference>
<comment type="subunit">
    <text evidence="13">Heterodimer with PAM16. Component of the PAM complex, at least composed of mtHsp70, MGE1, TIM44, PAM16, PAM17 and PAM18.</text>
</comment>
<dbReference type="OrthoDB" id="240298at2759"/>
<dbReference type="PANTHER" id="PTHR12763:SF28">
    <property type="entry name" value="GEO10507P1-RELATED"/>
    <property type="match status" value="1"/>
</dbReference>
<evidence type="ECO:0000256" key="13">
    <source>
        <dbReference type="ARBA" id="ARBA00062349"/>
    </source>
</evidence>
<keyword evidence="5" id="KW-0813">Transport</keyword>
<feature type="chain" id="PRO_5040510988" description="Mitochondrial import inner membrane translocase subunit TIM14" evidence="14">
    <location>
        <begin position="21"/>
        <end position="145"/>
    </location>
</feature>
<keyword evidence="4" id="KW-1133">Transmembrane helix</keyword>
<evidence type="ECO:0000256" key="2">
    <source>
        <dbReference type="ARBA" id="ARBA00022692"/>
    </source>
</evidence>
<dbReference type="PROSITE" id="PS50076">
    <property type="entry name" value="DNAJ_2"/>
    <property type="match status" value="1"/>
</dbReference>
<evidence type="ECO:0000256" key="1">
    <source>
        <dbReference type="ARBA" id="ARBA00004434"/>
    </source>
</evidence>
<comment type="function">
    <text evidence="9">Essential component of the PAM complex, a complex required for the translocation of transit peptide-containing proteins from the inner membrane into the mitochondrial matrix in an ATP-dependent manner. In the complex, it is required to stimulate activity of mtHSP70 (SSC1).</text>
</comment>
<comment type="caution">
    <text evidence="16">The sequence shown here is derived from an EMBL/GenBank/DDBJ whole genome shotgun (WGS) entry which is preliminary data.</text>
</comment>
<dbReference type="GO" id="GO:0001671">
    <property type="term" value="F:ATPase activator activity"/>
    <property type="evidence" value="ECO:0007669"/>
    <property type="project" value="TreeGrafter"/>
</dbReference>
<keyword evidence="3" id="KW-0999">Mitochondrion inner membrane</keyword>
<comment type="similarity">
    <text evidence="10">Belongs to the TIM14 family.</text>
</comment>
<keyword evidence="14" id="KW-0732">Signal</keyword>
<gene>
    <name evidence="16" type="ORF">C6P40_000885</name>
</gene>
<dbReference type="CDD" id="cd06257">
    <property type="entry name" value="DnaJ"/>
    <property type="match status" value="1"/>
</dbReference>
<name>A0A9P6WLU0_9ASCO</name>
<dbReference type="FunFam" id="1.10.287.110:FF:000001">
    <property type="entry name" value="Import inner membrane translocase subunit tim14"/>
    <property type="match status" value="1"/>
</dbReference>
<evidence type="ECO:0000256" key="3">
    <source>
        <dbReference type="ARBA" id="ARBA00022792"/>
    </source>
</evidence>
<keyword evidence="7" id="KW-0472">Membrane</keyword>
<evidence type="ECO:0000256" key="4">
    <source>
        <dbReference type="ARBA" id="ARBA00022989"/>
    </source>
</evidence>
<evidence type="ECO:0000256" key="10">
    <source>
        <dbReference type="ARBA" id="ARBA00038105"/>
    </source>
</evidence>
<dbReference type="SMART" id="SM00271">
    <property type="entry name" value="DnaJ"/>
    <property type="match status" value="1"/>
</dbReference>
<proteinExistence type="inferred from homology"/>
<evidence type="ECO:0000313" key="17">
    <source>
        <dbReference type="Proteomes" id="UP000697127"/>
    </source>
</evidence>
<dbReference type="InterPro" id="IPR001623">
    <property type="entry name" value="DnaJ_domain"/>
</dbReference>
<evidence type="ECO:0000256" key="8">
    <source>
        <dbReference type="ARBA" id="ARBA00023186"/>
    </source>
</evidence>
<organism evidence="16 17">
    <name type="scientific">Pichia californica</name>
    <dbReference type="NCBI Taxonomy" id="460514"/>
    <lineage>
        <taxon>Eukaryota</taxon>
        <taxon>Fungi</taxon>
        <taxon>Dikarya</taxon>
        <taxon>Ascomycota</taxon>
        <taxon>Saccharomycotina</taxon>
        <taxon>Pichiomycetes</taxon>
        <taxon>Pichiales</taxon>
        <taxon>Pichiaceae</taxon>
        <taxon>Pichia</taxon>
    </lineage>
</organism>
<sequence length="145" mass="16675">MVLPIIIGLGITIAALTAKATINTVTRCSKLNAIDIAKLNGIKIEPNMFNTGKIWPIDNIYWRKFEELDDQMHFGGFNDKMNRYEALEILGFSREDAFKNTITWEDIRQHHRKMMMSNHPDKGGSKFLAMKINTAKEILEKEYKG</sequence>
<evidence type="ECO:0000256" key="7">
    <source>
        <dbReference type="ARBA" id="ARBA00023136"/>
    </source>
</evidence>
<keyword evidence="2" id="KW-0812">Transmembrane</keyword>